<comment type="caution">
    <text evidence="3">The sequence shown here is derived from an EMBL/GenBank/DDBJ whole genome shotgun (WGS) entry which is preliminary data.</text>
</comment>
<dbReference type="InterPro" id="IPR026806">
    <property type="entry name" value="CDV3"/>
</dbReference>
<feature type="compositionally biased region" description="Acidic residues" evidence="2">
    <location>
        <begin position="104"/>
        <end position="115"/>
    </location>
</feature>
<evidence type="ECO:0000313" key="4">
    <source>
        <dbReference type="Proteomes" id="UP001558652"/>
    </source>
</evidence>
<evidence type="ECO:0000313" key="3">
    <source>
        <dbReference type="EMBL" id="KAL1140729.1"/>
    </source>
</evidence>
<gene>
    <name evidence="3" type="ORF">AAG570_000659</name>
</gene>
<dbReference type="Proteomes" id="UP001558652">
    <property type="component" value="Unassembled WGS sequence"/>
</dbReference>
<sequence>MADLDDFFAKKDRKKAKSKKFTTADEIAKKLEDTGRRSEKLKKDKSLSSQSTGQETNERGNAIQDEDEWRDFEEEKKDYTGLKIQNLNLGDDDYDGNNSGGYSGDDDVVLEENEAGEMVPKKKNQGPWRVVATEEPPQQPEPPPQVAPKREEGGGGGGGGVFEEVKNSKSHTARYEPPMMRNSNRLALGNKYGALNSDQS</sequence>
<name>A0ABD0ZKZ8_9HEMI</name>
<dbReference type="EMBL" id="JBFDAA010000001">
    <property type="protein sequence ID" value="KAL1140729.1"/>
    <property type="molecule type" value="Genomic_DNA"/>
</dbReference>
<keyword evidence="4" id="KW-1185">Reference proteome</keyword>
<evidence type="ECO:0000256" key="2">
    <source>
        <dbReference type="SAM" id="MobiDB-lite"/>
    </source>
</evidence>
<proteinExistence type="inferred from homology"/>
<feature type="compositionally biased region" description="Pro residues" evidence="2">
    <location>
        <begin position="137"/>
        <end position="146"/>
    </location>
</feature>
<evidence type="ECO:0000256" key="1">
    <source>
        <dbReference type="ARBA" id="ARBA00006062"/>
    </source>
</evidence>
<dbReference type="AlphaFoldDB" id="A0ABD0ZKZ8"/>
<protein>
    <recommendedName>
        <fullName evidence="5">Protein CDV3 homolog</fullName>
    </recommendedName>
</protein>
<dbReference type="PANTHER" id="PTHR16284:SF13">
    <property type="entry name" value="PROTEIN CDV3 HOMOLOG"/>
    <property type="match status" value="1"/>
</dbReference>
<evidence type="ECO:0008006" key="5">
    <source>
        <dbReference type="Google" id="ProtNLM"/>
    </source>
</evidence>
<accession>A0ABD0ZKZ8</accession>
<organism evidence="3 4">
    <name type="scientific">Ranatra chinensis</name>
    <dbReference type="NCBI Taxonomy" id="642074"/>
    <lineage>
        <taxon>Eukaryota</taxon>
        <taxon>Metazoa</taxon>
        <taxon>Ecdysozoa</taxon>
        <taxon>Arthropoda</taxon>
        <taxon>Hexapoda</taxon>
        <taxon>Insecta</taxon>
        <taxon>Pterygota</taxon>
        <taxon>Neoptera</taxon>
        <taxon>Paraneoptera</taxon>
        <taxon>Hemiptera</taxon>
        <taxon>Heteroptera</taxon>
        <taxon>Panheteroptera</taxon>
        <taxon>Nepomorpha</taxon>
        <taxon>Nepidae</taxon>
        <taxon>Ranatrinae</taxon>
        <taxon>Ranatra</taxon>
    </lineage>
</organism>
<feature type="compositionally biased region" description="Basic and acidic residues" evidence="2">
    <location>
        <begin position="29"/>
        <end position="46"/>
    </location>
</feature>
<dbReference type="PANTHER" id="PTHR16284">
    <property type="entry name" value="PROTEIN CDV3 HOMOLOG"/>
    <property type="match status" value="1"/>
</dbReference>
<comment type="similarity">
    <text evidence="1">Belongs to the CDV3 family.</text>
</comment>
<reference evidence="3 4" key="1">
    <citation type="submission" date="2024-07" db="EMBL/GenBank/DDBJ databases">
        <title>Chromosome-level genome assembly of the water stick insect Ranatra chinensis (Heteroptera: Nepidae).</title>
        <authorList>
            <person name="Liu X."/>
        </authorList>
    </citation>
    <scope>NUCLEOTIDE SEQUENCE [LARGE SCALE GENOMIC DNA]</scope>
    <source>
        <strain evidence="3">Cailab_2021Rc</strain>
        <tissue evidence="3">Muscle</tissue>
    </source>
</reference>
<dbReference type="Pfam" id="PF15359">
    <property type="entry name" value="CDV3"/>
    <property type="match status" value="1"/>
</dbReference>
<feature type="region of interest" description="Disordered" evidence="2">
    <location>
        <begin position="29"/>
        <end position="200"/>
    </location>
</feature>